<evidence type="ECO:0000256" key="1">
    <source>
        <dbReference type="SAM" id="MobiDB-lite"/>
    </source>
</evidence>
<dbReference type="EMBL" id="GL376631">
    <property type="status" value="NOT_ANNOTATED_CDS"/>
    <property type="molecule type" value="Genomic_DNA"/>
</dbReference>
<reference evidence="2" key="3">
    <citation type="submission" date="2015-02" db="UniProtKB">
        <authorList>
            <consortium name="EnsemblProtists"/>
        </authorList>
    </citation>
    <scope>IDENTIFICATION</scope>
    <source>
        <strain evidence="2">DAOM BR144</strain>
    </source>
</reference>
<dbReference type="eggNOG" id="ENOG502SNCC">
    <property type="taxonomic scope" value="Eukaryota"/>
</dbReference>
<reference evidence="3" key="1">
    <citation type="journal article" date="2010" name="Genome Biol.">
        <title>Genome sequence of the necrotrophic plant pathogen Pythium ultimum reveals original pathogenicity mechanisms and effector repertoire.</title>
        <authorList>
            <person name="Levesque C.A."/>
            <person name="Brouwer H."/>
            <person name="Cano L."/>
            <person name="Hamilton J.P."/>
            <person name="Holt C."/>
            <person name="Huitema E."/>
            <person name="Raffaele S."/>
            <person name="Robideau G.P."/>
            <person name="Thines M."/>
            <person name="Win J."/>
            <person name="Zerillo M.M."/>
            <person name="Beakes G.W."/>
            <person name="Boore J.L."/>
            <person name="Busam D."/>
            <person name="Dumas B."/>
            <person name="Ferriera S."/>
            <person name="Fuerstenberg S.I."/>
            <person name="Gachon C.M."/>
            <person name="Gaulin E."/>
            <person name="Govers F."/>
            <person name="Grenville-Briggs L."/>
            <person name="Horner N."/>
            <person name="Hostetler J."/>
            <person name="Jiang R.H."/>
            <person name="Johnson J."/>
            <person name="Krajaejun T."/>
            <person name="Lin H."/>
            <person name="Meijer H.J."/>
            <person name="Moore B."/>
            <person name="Morris P."/>
            <person name="Phuntmart V."/>
            <person name="Puiu D."/>
            <person name="Shetty J."/>
            <person name="Stajich J.E."/>
            <person name="Tripathy S."/>
            <person name="Wawra S."/>
            <person name="van West P."/>
            <person name="Whitty B.R."/>
            <person name="Coutinho P.M."/>
            <person name="Henrissat B."/>
            <person name="Martin F."/>
            <person name="Thomas P.D."/>
            <person name="Tyler B.M."/>
            <person name="De Vries R.P."/>
            <person name="Kamoun S."/>
            <person name="Yandell M."/>
            <person name="Tisserat N."/>
            <person name="Buell C.R."/>
        </authorList>
    </citation>
    <scope>NUCLEOTIDE SEQUENCE</scope>
    <source>
        <strain evidence="3">DAOM:BR144</strain>
    </source>
</reference>
<dbReference type="Proteomes" id="UP000019132">
    <property type="component" value="Unassembled WGS sequence"/>
</dbReference>
<dbReference type="InParanoid" id="K3WHI8"/>
<feature type="region of interest" description="Disordered" evidence="1">
    <location>
        <begin position="226"/>
        <end position="265"/>
    </location>
</feature>
<reference evidence="3" key="2">
    <citation type="submission" date="2010-04" db="EMBL/GenBank/DDBJ databases">
        <authorList>
            <person name="Buell R."/>
            <person name="Hamilton J."/>
            <person name="Hostetler J."/>
        </authorList>
    </citation>
    <scope>NUCLEOTIDE SEQUENCE [LARGE SCALE GENOMIC DNA]</scope>
    <source>
        <strain evidence="3">DAOM:BR144</strain>
    </source>
</reference>
<dbReference type="VEuPathDB" id="FungiDB:PYU1_G004420"/>
<proteinExistence type="predicted"/>
<dbReference type="AlphaFoldDB" id="K3WHI8"/>
<sequence length="265" mass="30249">MSLNPWGSPATAAPKLHDVMDEELAAKLQREEQEQFEMEIAGRFGDDRQVGWCFVEVPCASDCDNYGVMSVVQQEIPIDEHPPCGDSGDDPDYTFALELQAQEAEEYDRLRRQEESSMERIRVIQQEHPKREEIRQTLQRFYHSEGNLSGLLTEEIAEGSGRLSRNTSSFADDLDDEADEPQRLSVVPHAAHQPVATGHVERVHLRDLEIHRGIYIDGDAIGLPRRKQNSLSSTLKHADRKQRSHYNNHHHHRSKTLPEQNSESV</sequence>
<feature type="compositionally biased region" description="Basic residues" evidence="1">
    <location>
        <begin position="238"/>
        <end position="255"/>
    </location>
</feature>
<evidence type="ECO:0000313" key="2">
    <source>
        <dbReference type="EnsemblProtists" id="PYU1_T004430"/>
    </source>
</evidence>
<dbReference type="HOGENOM" id="CLU_072465_0_0_1"/>
<feature type="region of interest" description="Disordered" evidence="1">
    <location>
        <begin position="159"/>
        <end position="180"/>
    </location>
</feature>
<accession>K3WHI8</accession>
<keyword evidence="3" id="KW-1185">Reference proteome</keyword>
<dbReference type="EnsemblProtists" id="PYU1_T004430">
    <property type="protein sequence ID" value="PYU1_T004430"/>
    <property type="gene ID" value="PYU1_G004420"/>
</dbReference>
<evidence type="ECO:0000313" key="3">
    <source>
        <dbReference type="Proteomes" id="UP000019132"/>
    </source>
</evidence>
<organism evidence="2 3">
    <name type="scientific">Globisporangium ultimum (strain ATCC 200006 / CBS 805.95 / DAOM BR144)</name>
    <name type="common">Pythium ultimum</name>
    <dbReference type="NCBI Taxonomy" id="431595"/>
    <lineage>
        <taxon>Eukaryota</taxon>
        <taxon>Sar</taxon>
        <taxon>Stramenopiles</taxon>
        <taxon>Oomycota</taxon>
        <taxon>Peronosporomycetes</taxon>
        <taxon>Pythiales</taxon>
        <taxon>Pythiaceae</taxon>
        <taxon>Globisporangium</taxon>
    </lineage>
</organism>
<name>K3WHI8_GLOUD</name>
<protein>
    <submittedName>
        <fullName evidence="2">Uncharacterized protein</fullName>
    </submittedName>
</protein>